<dbReference type="InterPro" id="IPR000639">
    <property type="entry name" value="Epox_hydrolase-like"/>
</dbReference>
<dbReference type="PANTHER" id="PTHR43798:SF33">
    <property type="entry name" value="HYDROLASE, PUTATIVE (AFU_ORTHOLOGUE AFUA_2G14860)-RELATED"/>
    <property type="match status" value="1"/>
</dbReference>
<protein>
    <recommendedName>
        <fullName evidence="2">AB hydrolase-1 domain-containing protein</fullName>
    </recommendedName>
</protein>
<organism evidence="3 4">
    <name type="scientific">Triparma laevis f. inornata</name>
    <dbReference type="NCBI Taxonomy" id="1714386"/>
    <lineage>
        <taxon>Eukaryota</taxon>
        <taxon>Sar</taxon>
        <taxon>Stramenopiles</taxon>
        <taxon>Ochrophyta</taxon>
        <taxon>Bolidophyceae</taxon>
        <taxon>Parmales</taxon>
        <taxon>Triparmaceae</taxon>
        <taxon>Triparma</taxon>
    </lineage>
</organism>
<dbReference type="AlphaFoldDB" id="A0A9W7AI84"/>
<proteinExistence type="predicted"/>
<feature type="chain" id="PRO_5040780812" description="AB hydrolase-1 domain-containing protein" evidence="1">
    <location>
        <begin position="26"/>
        <end position="341"/>
    </location>
</feature>
<dbReference type="Pfam" id="PF00561">
    <property type="entry name" value="Abhydrolase_1"/>
    <property type="match status" value="1"/>
</dbReference>
<sequence length="341" mass="38866">MYLKLSLAIALLSALLKLYIHFAPAPSISRSQVKWYQRGSFHRLSNGNDMFYVDSHPNTKVGKNPNDINKDDVILLIHGFPSSSYDYSTLFTSIQKKCSCRVLTFDHLGFGFSKKPPTYNYTMPNLATNMIDFLKAKGLENVHVIAHDMGDTVLTETLSILEEQGKTSGFKSITFTNGGMVFDSIGLRLGQKIILSNYGSLFISTIPSIFLRLFTLKQIYSVWSPESDRRRMELESNEMLDLVEYNEGNIIIDRLSSYLKERSKPENEKRWFATLGRLKVPIKLCWGDRDAVAPMEIPRELVKRARLRNAEVEIMEGVGHFGMLEDGERWMDCVLGKELLV</sequence>
<dbReference type="Proteomes" id="UP001162640">
    <property type="component" value="Unassembled WGS sequence"/>
</dbReference>
<reference evidence="4" key="1">
    <citation type="journal article" date="2023" name="Commun. Biol.">
        <title>Genome analysis of Parmales, the sister group of diatoms, reveals the evolutionary specialization of diatoms from phago-mixotrophs to photoautotrophs.</title>
        <authorList>
            <person name="Ban H."/>
            <person name="Sato S."/>
            <person name="Yoshikawa S."/>
            <person name="Yamada K."/>
            <person name="Nakamura Y."/>
            <person name="Ichinomiya M."/>
            <person name="Sato N."/>
            <person name="Blanc-Mathieu R."/>
            <person name="Endo H."/>
            <person name="Kuwata A."/>
            <person name="Ogata H."/>
        </authorList>
    </citation>
    <scope>NUCLEOTIDE SEQUENCE [LARGE SCALE GENOMIC DNA]</scope>
</reference>
<dbReference type="SUPFAM" id="SSF53474">
    <property type="entry name" value="alpha/beta-Hydrolases"/>
    <property type="match status" value="1"/>
</dbReference>
<dbReference type="GO" id="GO:0016020">
    <property type="term" value="C:membrane"/>
    <property type="evidence" value="ECO:0007669"/>
    <property type="project" value="TreeGrafter"/>
</dbReference>
<dbReference type="Gene3D" id="3.40.50.1820">
    <property type="entry name" value="alpha/beta hydrolase"/>
    <property type="match status" value="1"/>
</dbReference>
<comment type="caution">
    <text evidence="3">The sequence shown here is derived from an EMBL/GenBank/DDBJ whole genome shotgun (WGS) entry which is preliminary data.</text>
</comment>
<dbReference type="PRINTS" id="PR00412">
    <property type="entry name" value="EPOXHYDRLASE"/>
</dbReference>
<evidence type="ECO:0000259" key="2">
    <source>
        <dbReference type="Pfam" id="PF00561"/>
    </source>
</evidence>
<dbReference type="GO" id="GO:0046464">
    <property type="term" value="P:acylglycerol catabolic process"/>
    <property type="evidence" value="ECO:0007669"/>
    <property type="project" value="TreeGrafter"/>
</dbReference>
<dbReference type="InterPro" id="IPR050266">
    <property type="entry name" value="AB_hydrolase_sf"/>
</dbReference>
<gene>
    <name evidence="3" type="ORF">TL16_g05609</name>
</gene>
<dbReference type="InterPro" id="IPR000073">
    <property type="entry name" value="AB_hydrolase_1"/>
</dbReference>
<keyword evidence="1" id="KW-0732">Signal</keyword>
<dbReference type="InterPro" id="IPR029058">
    <property type="entry name" value="AB_hydrolase_fold"/>
</dbReference>
<dbReference type="EMBL" id="BLQM01000164">
    <property type="protein sequence ID" value="GMH71276.1"/>
    <property type="molecule type" value="Genomic_DNA"/>
</dbReference>
<evidence type="ECO:0000256" key="1">
    <source>
        <dbReference type="SAM" id="SignalP"/>
    </source>
</evidence>
<accession>A0A9W7AI84</accession>
<name>A0A9W7AI84_9STRA</name>
<evidence type="ECO:0000313" key="4">
    <source>
        <dbReference type="Proteomes" id="UP001162640"/>
    </source>
</evidence>
<dbReference type="PANTHER" id="PTHR43798">
    <property type="entry name" value="MONOACYLGLYCEROL LIPASE"/>
    <property type="match status" value="1"/>
</dbReference>
<dbReference type="GO" id="GO:0047372">
    <property type="term" value="F:monoacylglycerol lipase activity"/>
    <property type="evidence" value="ECO:0007669"/>
    <property type="project" value="TreeGrafter"/>
</dbReference>
<evidence type="ECO:0000313" key="3">
    <source>
        <dbReference type="EMBL" id="GMH71276.1"/>
    </source>
</evidence>
<feature type="signal peptide" evidence="1">
    <location>
        <begin position="1"/>
        <end position="25"/>
    </location>
</feature>
<feature type="domain" description="AB hydrolase-1" evidence="2">
    <location>
        <begin position="73"/>
        <end position="326"/>
    </location>
</feature>